<evidence type="ECO:0000256" key="7">
    <source>
        <dbReference type="ARBA" id="ARBA00022763"/>
    </source>
</evidence>
<dbReference type="InterPro" id="IPR001238">
    <property type="entry name" value="DNA-binding_RecF"/>
</dbReference>
<keyword evidence="18" id="KW-1185">Reference proteome</keyword>
<evidence type="ECO:0000256" key="10">
    <source>
        <dbReference type="ARBA" id="ARBA00023204"/>
    </source>
</evidence>
<protein>
    <recommendedName>
        <fullName evidence="3 13">DNA replication and repair protein RecF</fullName>
    </recommendedName>
</protein>
<dbReference type="InterPro" id="IPR018078">
    <property type="entry name" value="DNA-binding_RecF_CS"/>
</dbReference>
<dbReference type="Gene3D" id="3.40.50.300">
    <property type="entry name" value="P-loop containing nucleotide triphosphate hydrolases"/>
    <property type="match status" value="1"/>
</dbReference>
<keyword evidence="5 13" id="KW-0235">DNA replication</keyword>
<keyword evidence="8 13" id="KW-0067">ATP-binding</keyword>
<dbReference type="GO" id="GO:0003697">
    <property type="term" value="F:single-stranded DNA binding"/>
    <property type="evidence" value="ECO:0007669"/>
    <property type="project" value="UniProtKB-UniRule"/>
</dbReference>
<evidence type="ECO:0000256" key="14">
    <source>
        <dbReference type="RuleBase" id="RU000578"/>
    </source>
</evidence>
<dbReference type="AlphaFoldDB" id="H5TPF7"/>
<keyword evidence="9 13" id="KW-0238">DNA-binding</keyword>
<dbReference type="SUPFAM" id="SSF52540">
    <property type="entry name" value="P-loop containing nucleoside triphosphate hydrolases"/>
    <property type="match status" value="1"/>
</dbReference>
<dbReference type="GO" id="GO:0005737">
    <property type="term" value="C:cytoplasm"/>
    <property type="evidence" value="ECO:0007669"/>
    <property type="project" value="UniProtKB-SubCell"/>
</dbReference>
<evidence type="ECO:0000313" key="18">
    <source>
        <dbReference type="Proteomes" id="UP000005038"/>
    </source>
</evidence>
<dbReference type="GO" id="GO:0009432">
    <property type="term" value="P:SOS response"/>
    <property type="evidence" value="ECO:0007669"/>
    <property type="project" value="UniProtKB-UniRule"/>
</dbReference>
<comment type="function">
    <text evidence="12 13 14">The RecF protein is involved in DNA metabolism; it is required for DNA replication and normal SOS inducibility. RecF binds preferentially to single-stranded, linear DNA. It also seems to bind ATP.</text>
</comment>
<dbReference type="GO" id="GO:0000731">
    <property type="term" value="P:DNA synthesis involved in DNA repair"/>
    <property type="evidence" value="ECO:0007669"/>
    <property type="project" value="TreeGrafter"/>
</dbReference>
<dbReference type="InterPro" id="IPR003395">
    <property type="entry name" value="RecF/RecN/SMC_N"/>
</dbReference>
<evidence type="ECO:0000256" key="3">
    <source>
        <dbReference type="ARBA" id="ARBA00020170"/>
    </source>
</evidence>
<proteinExistence type="inferred from homology"/>
<sequence length="398" mass="43249">MFVRELHLRDYRSWPSADLTLGPEPTIFTGRNGFGKTNLLEALFYVATLRSHRVSSDAPLVRSGASSASIGATVENSGRELSVSLQIATEGSNKAWLNGSPCRRPREILGVLRTVLFAPEDLLLIRGDPGDRRRFVDELVAQRGPRWAAARSDYDRVLRQRSALLKTAGASLRRGGSDAESVVSTLDVWDGQLADLGGQVTAARVEVLRELEPHFTQSYASIAPHSRPAALRYRSSAGPDMVPPPDVEPDARAMATQLLERLSETRTKEIERGVSLVGPHRDDIDIVLGSETAKGFASHGESWSLALALRLGSVELVRAEGIEPVIMLDDVFAELDAARRRKLVEFTAGAEQLLITAAVAEDIPDGIGGRRIGVDVVDEPDGTRHSELMSDVTESMDS</sequence>
<dbReference type="RefSeq" id="WP_007239588.1">
    <property type="nucleotide sequence ID" value="NZ_BAFB01000159.1"/>
</dbReference>
<evidence type="ECO:0000256" key="1">
    <source>
        <dbReference type="ARBA" id="ARBA00004496"/>
    </source>
</evidence>
<dbReference type="GO" id="GO:0006260">
    <property type="term" value="P:DNA replication"/>
    <property type="evidence" value="ECO:0007669"/>
    <property type="project" value="UniProtKB-UniRule"/>
</dbReference>
<dbReference type="HAMAP" id="MF_00365">
    <property type="entry name" value="RecF"/>
    <property type="match status" value="1"/>
</dbReference>
<evidence type="ECO:0000256" key="9">
    <source>
        <dbReference type="ARBA" id="ARBA00023125"/>
    </source>
</evidence>
<dbReference type="GO" id="GO:0005524">
    <property type="term" value="F:ATP binding"/>
    <property type="evidence" value="ECO:0007669"/>
    <property type="project" value="UniProtKB-UniRule"/>
</dbReference>
<dbReference type="EMBL" id="BAFB01000159">
    <property type="protein sequence ID" value="GAB35365.1"/>
    <property type="molecule type" value="Genomic_DNA"/>
</dbReference>
<evidence type="ECO:0000256" key="8">
    <source>
        <dbReference type="ARBA" id="ARBA00022840"/>
    </source>
</evidence>
<feature type="region of interest" description="Disordered" evidence="15">
    <location>
        <begin position="379"/>
        <end position="398"/>
    </location>
</feature>
<dbReference type="PROSITE" id="PS00618">
    <property type="entry name" value="RECF_2"/>
    <property type="match status" value="1"/>
</dbReference>
<organism evidence="17 18">
    <name type="scientific">Gordonia otitidis (strain DSM 44809 / CCUG 52243 / JCM 12355 / NBRC 100426 / IFM 10032)</name>
    <dbReference type="NCBI Taxonomy" id="1108044"/>
    <lineage>
        <taxon>Bacteria</taxon>
        <taxon>Bacillati</taxon>
        <taxon>Actinomycetota</taxon>
        <taxon>Actinomycetes</taxon>
        <taxon>Mycobacteriales</taxon>
        <taxon>Gordoniaceae</taxon>
        <taxon>Gordonia</taxon>
    </lineage>
</organism>
<name>H5TPF7_GORO1</name>
<dbReference type="PROSITE" id="PS00617">
    <property type="entry name" value="RECF_1"/>
    <property type="match status" value="1"/>
</dbReference>
<dbReference type="STRING" id="1108044.GOOTI_159_00040"/>
<keyword evidence="4 13" id="KW-0963">Cytoplasm</keyword>
<dbReference type="NCBIfam" id="TIGR00611">
    <property type="entry name" value="recf"/>
    <property type="match status" value="1"/>
</dbReference>
<comment type="caution">
    <text evidence="17">The sequence shown here is derived from an EMBL/GenBank/DDBJ whole genome shotgun (WGS) entry which is preliminary data.</text>
</comment>
<evidence type="ECO:0000256" key="5">
    <source>
        <dbReference type="ARBA" id="ARBA00022705"/>
    </source>
</evidence>
<dbReference type="InterPro" id="IPR027417">
    <property type="entry name" value="P-loop_NTPase"/>
</dbReference>
<evidence type="ECO:0000259" key="16">
    <source>
        <dbReference type="Pfam" id="PF02463"/>
    </source>
</evidence>
<keyword evidence="10 13" id="KW-0234">DNA repair</keyword>
<evidence type="ECO:0000313" key="17">
    <source>
        <dbReference type="EMBL" id="GAB35365.1"/>
    </source>
</evidence>
<dbReference type="Proteomes" id="UP000005038">
    <property type="component" value="Unassembled WGS sequence"/>
</dbReference>
<evidence type="ECO:0000256" key="2">
    <source>
        <dbReference type="ARBA" id="ARBA00008016"/>
    </source>
</evidence>
<evidence type="ECO:0000256" key="11">
    <source>
        <dbReference type="ARBA" id="ARBA00023236"/>
    </source>
</evidence>
<evidence type="ECO:0000256" key="4">
    <source>
        <dbReference type="ARBA" id="ARBA00022490"/>
    </source>
</evidence>
<gene>
    <name evidence="13 17" type="primary">recF</name>
    <name evidence="17" type="ORF">GOOTI_159_00040</name>
</gene>
<keyword evidence="7 13" id="KW-0227">DNA damage</keyword>
<dbReference type="OrthoDB" id="9803889at2"/>
<accession>H5TPF7</accession>
<keyword evidence="11 13" id="KW-0742">SOS response</keyword>
<comment type="similarity">
    <text evidence="2 13 14">Belongs to the RecF family.</text>
</comment>
<dbReference type="Pfam" id="PF02463">
    <property type="entry name" value="SMC_N"/>
    <property type="match status" value="1"/>
</dbReference>
<feature type="domain" description="RecF/RecN/SMC N-terminal" evidence="16">
    <location>
        <begin position="3"/>
        <end position="357"/>
    </location>
</feature>
<dbReference type="PANTHER" id="PTHR32182:SF0">
    <property type="entry name" value="DNA REPLICATION AND REPAIR PROTEIN RECF"/>
    <property type="match status" value="1"/>
</dbReference>
<reference evidence="17" key="1">
    <citation type="submission" date="2012-02" db="EMBL/GenBank/DDBJ databases">
        <title>Whole genome shotgun sequence of Gordonia otitidis NBRC 100426.</title>
        <authorList>
            <person name="Yoshida I."/>
            <person name="Hosoyama A."/>
            <person name="Tsuchikane K."/>
            <person name="Katsumata H."/>
            <person name="Yamazaki S."/>
            <person name="Fujita N."/>
        </authorList>
    </citation>
    <scope>NUCLEOTIDE SEQUENCE [LARGE SCALE GENOMIC DNA]</scope>
    <source>
        <strain evidence="17">NBRC 100426</strain>
    </source>
</reference>
<dbReference type="GO" id="GO:0006302">
    <property type="term" value="P:double-strand break repair"/>
    <property type="evidence" value="ECO:0007669"/>
    <property type="project" value="TreeGrafter"/>
</dbReference>
<dbReference type="PANTHER" id="PTHR32182">
    <property type="entry name" value="DNA REPLICATION AND REPAIR PROTEIN RECF"/>
    <property type="match status" value="1"/>
</dbReference>
<evidence type="ECO:0000256" key="13">
    <source>
        <dbReference type="HAMAP-Rule" id="MF_00365"/>
    </source>
</evidence>
<dbReference type="Gene3D" id="1.20.1050.90">
    <property type="entry name" value="RecF/RecN/SMC, N-terminal domain"/>
    <property type="match status" value="1"/>
</dbReference>
<evidence type="ECO:0000256" key="15">
    <source>
        <dbReference type="SAM" id="MobiDB-lite"/>
    </source>
</evidence>
<feature type="binding site" evidence="13">
    <location>
        <begin position="30"/>
        <end position="37"/>
    </location>
    <ligand>
        <name>ATP</name>
        <dbReference type="ChEBI" id="CHEBI:30616"/>
    </ligand>
</feature>
<keyword evidence="6 13" id="KW-0547">Nucleotide-binding</keyword>
<dbReference type="InterPro" id="IPR042174">
    <property type="entry name" value="RecF_2"/>
</dbReference>
<evidence type="ECO:0000256" key="12">
    <source>
        <dbReference type="ARBA" id="ARBA00025401"/>
    </source>
</evidence>
<evidence type="ECO:0000256" key="6">
    <source>
        <dbReference type="ARBA" id="ARBA00022741"/>
    </source>
</evidence>
<comment type="subcellular location">
    <subcellularLocation>
        <location evidence="1 13 14">Cytoplasm</location>
    </subcellularLocation>
</comment>